<evidence type="ECO:0000313" key="3">
    <source>
        <dbReference type="Proteomes" id="UP000004810"/>
    </source>
</evidence>
<comment type="caution">
    <text evidence="2">The sequence shown here is derived from an EMBL/GenBank/DDBJ whole genome shotgun (WGS) entry which is preliminary data.</text>
</comment>
<keyword evidence="1" id="KW-0812">Transmembrane</keyword>
<evidence type="ECO:0000256" key="1">
    <source>
        <dbReference type="SAM" id="Phobius"/>
    </source>
</evidence>
<sequence length="63" mass="7368">MSFSNCFSEFLKFDVIVSYLSTKANCLGLCHFTVTLFVCLFFFSQVLKFVFCKNCFSIKRYFG</sequence>
<name>J9EGQ4_WUCBA</name>
<feature type="non-terminal residue" evidence="2">
    <location>
        <position position="63"/>
    </location>
</feature>
<dbReference type="Proteomes" id="UP000004810">
    <property type="component" value="Unassembled WGS sequence"/>
</dbReference>
<evidence type="ECO:0000313" key="2">
    <source>
        <dbReference type="EMBL" id="EJW81353.1"/>
    </source>
</evidence>
<gene>
    <name evidence="2" type="ORF">WUBG_07740</name>
</gene>
<accession>J9EGQ4</accession>
<protein>
    <submittedName>
        <fullName evidence="2">Uncharacterized protein</fullName>
    </submittedName>
</protein>
<keyword evidence="1" id="KW-1133">Transmembrane helix</keyword>
<feature type="transmembrane region" description="Helical" evidence="1">
    <location>
        <begin position="32"/>
        <end position="51"/>
    </location>
</feature>
<dbReference type="AlphaFoldDB" id="J9EGQ4"/>
<proteinExistence type="predicted"/>
<organism evidence="2 3">
    <name type="scientific">Wuchereria bancrofti</name>
    <dbReference type="NCBI Taxonomy" id="6293"/>
    <lineage>
        <taxon>Eukaryota</taxon>
        <taxon>Metazoa</taxon>
        <taxon>Ecdysozoa</taxon>
        <taxon>Nematoda</taxon>
        <taxon>Chromadorea</taxon>
        <taxon>Rhabditida</taxon>
        <taxon>Spirurina</taxon>
        <taxon>Spiruromorpha</taxon>
        <taxon>Filarioidea</taxon>
        <taxon>Onchocercidae</taxon>
        <taxon>Wuchereria</taxon>
    </lineage>
</organism>
<reference evidence="3" key="1">
    <citation type="submission" date="2012-08" db="EMBL/GenBank/DDBJ databases">
        <title>The Genome Sequence of Wuchereria bancrofti.</title>
        <authorList>
            <person name="Nutman T.B."/>
            <person name="Fink D.L."/>
            <person name="Russ C."/>
            <person name="Young S."/>
            <person name="Zeng Q."/>
            <person name="Koehrsen M."/>
            <person name="Alvarado L."/>
            <person name="Berlin A."/>
            <person name="Chapman S.B."/>
            <person name="Chen Z."/>
            <person name="Freedman E."/>
            <person name="Gellesch M."/>
            <person name="Goldberg J."/>
            <person name="Griggs A."/>
            <person name="Gujja S."/>
            <person name="Heilman E.R."/>
            <person name="Heiman D."/>
            <person name="Hepburn T."/>
            <person name="Howarth C."/>
            <person name="Jen D."/>
            <person name="Larson L."/>
            <person name="Lewis B."/>
            <person name="Mehta T."/>
            <person name="Park D."/>
            <person name="Pearson M."/>
            <person name="Roberts A."/>
            <person name="Saif S."/>
            <person name="Shea T."/>
            <person name="Shenoy N."/>
            <person name="Sisk P."/>
            <person name="Stolte C."/>
            <person name="Sykes S."/>
            <person name="Walk T."/>
            <person name="White J."/>
            <person name="Yandava C."/>
            <person name="Haas B."/>
            <person name="Henn M.R."/>
            <person name="Nusbaum C."/>
            <person name="Birren B."/>
        </authorList>
    </citation>
    <scope>NUCLEOTIDE SEQUENCE [LARGE SCALE GENOMIC DNA]</scope>
    <source>
        <strain evidence="3">NA</strain>
    </source>
</reference>
<dbReference type="EMBL" id="ADBV01003721">
    <property type="protein sequence ID" value="EJW81353.1"/>
    <property type="molecule type" value="Genomic_DNA"/>
</dbReference>
<keyword evidence="1" id="KW-0472">Membrane</keyword>